<dbReference type="InterPro" id="IPR006887">
    <property type="entry name" value="P4R3-like_central_dom"/>
</dbReference>
<accession>A0AA43QTQ9</accession>
<dbReference type="InterPro" id="IPR016024">
    <property type="entry name" value="ARM-type_fold"/>
</dbReference>
<evidence type="ECO:0000259" key="4">
    <source>
        <dbReference type="Pfam" id="PF04802"/>
    </source>
</evidence>
<comment type="caution">
    <text evidence="6">The sequence shown here is derived from an EMBL/GenBank/DDBJ whole genome shotgun (WGS) entry which is preliminary data.</text>
</comment>
<dbReference type="InterPro" id="IPR011989">
    <property type="entry name" value="ARM-like"/>
</dbReference>
<comment type="subcellular location">
    <subcellularLocation>
        <location evidence="1">Nucleus</location>
    </subcellularLocation>
</comment>
<evidence type="ECO:0000259" key="5">
    <source>
        <dbReference type="Pfam" id="PF22972"/>
    </source>
</evidence>
<dbReference type="InterPro" id="IPR055236">
    <property type="entry name" value="EVH1_PP4R3"/>
</dbReference>
<feature type="compositionally biased region" description="Basic and acidic residues" evidence="3">
    <location>
        <begin position="904"/>
        <end position="914"/>
    </location>
</feature>
<evidence type="ECO:0000256" key="3">
    <source>
        <dbReference type="SAM" id="MobiDB-lite"/>
    </source>
</evidence>
<dbReference type="PANTHER" id="PTHR23318:SF0">
    <property type="entry name" value="SERINE_THREONINE-PROTEIN PHOSPHATASE 4 REGULATORY SUBUNIT 3"/>
    <property type="match status" value="1"/>
</dbReference>
<dbReference type="GO" id="GO:0072542">
    <property type="term" value="F:protein phosphatase activator activity"/>
    <property type="evidence" value="ECO:0007669"/>
    <property type="project" value="TreeGrafter"/>
</dbReference>
<evidence type="ECO:0000256" key="2">
    <source>
        <dbReference type="ARBA" id="ARBA00023242"/>
    </source>
</evidence>
<keyword evidence="7" id="KW-1185">Reference proteome</keyword>
<dbReference type="EMBL" id="JAPUFD010000018">
    <property type="protein sequence ID" value="MDI1492312.1"/>
    <property type="molecule type" value="Genomic_DNA"/>
</dbReference>
<evidence type="ECO:0000256" key="1">
    <source>
        <dbReference type="ARBA" id="ARBA00004123"/>
    </source>
</evidence>
<evidence type="ECO:0000313" key="6">
    <source>
        <dbReference type="EMBL" id="MDI1492312.1"/>
    </source>
</evidence>
<dbReference type="Proteomes" id="UP001161017">
    <property type="component" value="Unassembled WGS sequence"/>
</dbReference>
<dbReference type="Pfam" id="PF04802">
    <property type="entry name" value="PP4R3"/>
    <property type="match status" value="1"/>
</dbReference>
<feature type="domain" description="PP4R3 EVH1-like" evidence="5">
    <location>
        <begin position="12"/>
        <end position="116"/>
    </location>
</feature>
<proteinExistence type="predicted"/>
<keyword evidence="2" id="KW-0539">Nucleus</keyword>
<sequence>MASMIVPPTNEKKRVKVYELKNNDWFDRGTGFCTGRILTVNGNDESRIYVESEDEPDRLLLETKIGKDDGYQRQADTDTLIVWTEQNGIDMALSFQEAEGCNAIWDFVSNVQQQLLALGPDDALSDDAMDTFASNPLSLPSPALGNLRDIEGAMRSVATSPQGRDALAKFVISEDYIRKLIPLVEEAEDLEAINELHLLCNIMKMLILLNDSQIVDHIVNENVVFGVIGALECEPMDLPSSTAITDATIIDDPDFPNHKANHRRYLKDNSRYKEVIKIADPAITKKIHATWRLTYLKDVVLARILDDPTFGVLNSLIFYNQVDIINHLQSNPNYLEELFGIIDNPSVSLKRKRDAVGFIQSCCAIAKSLQAPARANLYTIFINHGLLRVITFAILNQEAPLRVAGTDILVAMIDHDPSMVRAYILKSISEKKTPLTDTLIELLLVESDLGVKAQAADAIKVLLEPIQPQAQAQAQQAQAQDAMSRNGEIVSKFRQPVSNPQTESYIHHFYDQSAKKLFQPMKDLEHRETLNKLSFNDVQLFTHLIEIIMYLTRTHQLRSRRYLFEENLISRIAQLLTSPQKHLKLIALKFFRSCIGLQDEAYMTHFIQRGHFEPILDIVYTTMPRDNLLNSACLELFEFVRQTTIKPLIEHFALVHRAKLSEMTYVDIFASILQRYEQMNHQGGDMTLFSNDGEISEERRGMVNGNRWQEMKEMDMDQQRYFDTSDDEEDEEVDSSRTKRIKTSGAAITNGLAPSPIIRSLVDYPDDDEDALESLPSQPVPTKTQPRLSPSPMLQTPPPERLSEKRRREDDDEEDELGKLSSSNVKRRTSNPSISSAGGGNNSPSGGNNTLRRKKGFMASSRTERDDSSSPTGAPAAESKRKIAISLNSGAAAAAAKTPPRQMSDADGKEDDGG</sequence>
<dbReference type="GO" id="GO:0005654">
    <property type="term" value="C:nucleoplasm"/>
    <property type="evidence" value="ECO:0007669"/>
    <property type="project" value="TreeGrafter"/>
</dbReference>
<gene>
    <name evidence="6" type="primary">PSY2</name>
    <name evidence="6" type="ORF">OHK93_003525</name>
</gene>
<dbReference type="Gene3D" id="1.25.10.10">
    <property type="entry name" value="Leucine-rich Repeat Variant"/>
    <property type="match status" value="1"/>
</dbReference>
<dbReference type="InterPro" id="IPR051137">
    <property type="entry name" value="PP4R3-like"/>
</dbReference>
<dbReference type="AlphaFoldDB" id="A0AA43QTQ9"/>
<dbReference type="GO" id="GO:0006974">
    <property type="term" value="P:DNA damage response"/>
    <property type="evidence" value="ECO:0007669"/>
    <property type="project" value="TreeGrafter"/>
</dbReference>
<feature type="region of interest" description="Disordered" evidence="3">
    <location>
        <begin position="722"/>
        <end position="914"/>
    </location>
</feature>
<name>A0AA43QTQ9_9LECA</name>
<dbReference type="Pfam" id="PF22972">
    <property type="entry name" value="EVH1_PP4R3"/>
    <property type="match status" value="1"/>
</dbReference>
<dbReference type="InterPro" id="IPR011993">
    <property type="entry name" value="PH-like_dom_sf"/>
</dbReference>
<feature type="compositionally biased region" description="Polar residues" evidence="3">
    <location>
        <begin position="775"/>
        <end position="794"/>
    </location>
</feature>
<dbReference type="SUPFAM" id="SSF50729">
    <property type="entry name" value="PH domain-like"/>
    <property type="match status" value="1"/>
</dbReference>
<dbReference type="GO" id="GO:0030289">
    <property type="term" value="C:protein phosphatase 4 complex"/>
    <property type="evidence" value="ECO:0007669"/>
    <property type="project" value="TreeGrafter"/>
</dbReference>
<feature type="domain" description="Serine/threonine-protein phosphatase 4 regulatory subunit 3-like central" evidence="4">
    <location>
        <begin position="150"/>
        <end position="678"/>
    </location>
</feature>
<dbReference type="SUPFAM" id="SSF48371">
    <property type="entry name" value="ARM repeat"/>
    <property type="match status" value="1"/>
</dbReference>
<organism evidence="6 7">
    <name type="scientific">Ramalina farinacea</name>
    <dbReference type="NCBI Taxonomy" id="258253"/>
    <lineage>
        <taxon>Eukaryota</taxon>
        <taxon>Fungi</taxon>
        <taxon>Dikarya</taxon>
        <taxon>Ascomycota</taxon>
        <taxon>Pezizomycotina</taxon>
        <taxon>Lecanoromycetes</taxon>
        <taxon>OSLEUM clade</taxon>
        <taxon>Lecanoromycetidae</taxon>
        <taxon>Lecanorales</taxon>
        <taxon>Lecanorineae</taxon>
        <taxon>Ramalinaceae</taxon>
        <taxon>Ramalina</taxon>
    </lineage>
</organism>
<dbReference type="PANTHER" id="PTHR23318">
    <property type="entry name" value="ATP SYNTHASE GAMMA-RELATED"/>
    <property type="match status" value="1"/>
</dbReference>
<dbReference type="Gene3D" id="2.30.29.30">
    <property type="entry name" value="Pleckstrin-homology domain (PH domain)/Phosphotyrosine-binding domain (PTB)"/>
    <property type="match status" value="1"/>
</dbReference>
<reference evidence="6" key="1">
    <citation type="journal article" date="2023" name="Genome Biol. Evol.">
        <title>First Whole Genome Sequence and Flow Cytometry Genome Size Data for the Lichen-Forming Fungus Ramalina farinacea (Ascomycota).</title>
        <authorList>
            <person name="Llewellyn T."/>
            <person name="Mian S."/>
            <person name="Hill R."/>
            <person name="Leitch I.J."/>
            <person name="Gaya E."/>
        </authorList>
    </citation>
    <scope>NUCLEOTIDE SEQUENCE</scope>
    <source>
        <strain evidence="6">LIQ254RAFAR</strain>
    </source>
</reference>
<feature type="compositionally biased region" description="Low complexity" evidence="3">
    <location>
        <begin position="830"/>
        <end position="849"/>
    </location>
</feature>
<evidence type="ECO:0000313" key="7">
    <source>
        <dbReference type="Proteomes" id="UP001161017"/>
    </source>
</evidence>
<feature type="compositionally biased region" description="Acidic residues" evidence="3">
    <location>
        <begin position="724"/>
        <end position="733"/>
    </location>
</feature>
<protein>
    <submittedName>
        <fullName evidence="6">Platinum sensitivity protein</fullName>
    </submittedName>
</protein>